<dbReference type="Proteomes" id="UP001177670">
    <property type="component" value="Unassembled WGS sequence"/>
</dbReference>
<dbReference type="AlphaFoldDB" id="A0AA40FIV2"/>
<name>A0AA40FIV2_9HYME</name>
<reference evidence="1" key="1">
    <citation type="submission" date="2021-10" db="EMBL/GenBank/DDBJ databases">
        <title>Melipona bicolor Genome sequencing and assembly.</title>
        <authorList>
            <person name="Araujo N.S."/>
            <person name="Arias M.C."/>
        </authorList>
    </citation>
    <scope>NUCLEOTIDE SEQUENCE</scope>
    <source>
        <strain evidence="1">USP_2M_L1-L4_2017</strain>
        <tissue evidence="1">Whole body</tissue>
    </source>
</reference>
<organism evidence="1 2">
    <name type="scientific">Melipona bicolor</name>
    <dbReference type="NCBI Taxonomy" id="60889"/>
    <lineage>
        <taxon>Eukaryota</taxon>
        <taxon>Metazoa</taxon>
        <taxon>Ecdysozoa</taxon>
        <taxon>Arthropoda</taxon>
        <taxon>Hexapoda</taxon>
        <taxon>Insecta</taxon>
        <taxon>Pterygota</taxon>
        <taxon>Neoptera</taxon>
        <taxon>Endopterygota</taxon>
        <taxon>Hymenoptera</taxon>
        <taxon>Apocrita</taxon>
        <taxon>Aculeata</taxon>
        <taxon>Apoidea</taxon>
        <taxon>Anthophila</taxon>
        <taxon>Apidae</taxon>
        <taxon>Melipona</taxon>
    </lineage>
</organism>
<sequence length="63" mass="6953">MYNGFRPTKQFAYQEQTVLERAADDGDAGVDLGTSQRIYSVVTAVETMKFNASNLHANPDVVN</sequence>
<accession>A0AA40FIV2</accession>
<dbReference type="EMBL" id="JAHYIQ010000034">
    <property type="protein sequence ID" value="KAK1119894.1"/>
    <property type="molecule type" value="Genomic_DNA"/>
</dbReference>
<gene>
    <name evidence="1" type="ORF">K0M31_012967</name>
</gene>
<evidence type="ECO:0000313" key="2">
    <source>
        <dbReference type="Proteomes" id="UP001177670"/>
    </source>
</evidence>
<evidence type="ECO:0000313" key="1">
    <source>
        <dbReference type="EMBL" id="KAK1119894.1"/>
    </source>
</evidence>
<keyword evidence="2" id="KW-1185">Reference proteome</keyword>
<proteinExistence type="predicted"/>
<comment type="caution">
    <text evidence="1">The sequence shown here is derived from an EMBL/GenBank/DDBJ whole genome shotgun (WGS) entry which is preliminary data.</text>
</comment>
<protein>
    <submittedName>
        <fullName evidence="1">Uncharacterized protein</fullName>
    </submittedName>
</protein>